<dbReference type="InterPro" id="IPR001853">
    <property type="entry name" value="DSBA-like_thioredoxin_dom"/>
</dbReference>
<accession>F2IXM7</accession>
<dbReference type="EMBL" id="CP002568">
    <property type="protein sequence ID" value="ADZ71650.1"/>
    <property type="molecule type" value="Genomic_DNA"/>
</dbReference>
<evidence type="ECO:0000259" key="3">
    <source>
        <dbReference type="Pfam" id="PF01323"/>
    </source>
</evidence>
<dbReference type="PANTHER" id="PTHR42943:SF13">
    <property type="entry name" value="GLUTATHIONE S-TRANSFERASE KAPPA-RELATED"/>
    <property type="match status" value="1"/>
</dbReference>
<dbReference type="eggNOG" id="COG3917">
    <property type="taxonomic scope" value="Bacteria"/>
</dbReference>
<comment type="similarity">
    <text evidence="1">Belongs to the GST superfamily. NadH family.</text>
</comment>
<gene>
    <name evidence="4" type="ordered locus">SL003B_3228</name>
</gene>
<dbReference type="GO" id="GO:0018845">
    <property type="term" value="F:2-hydroxychromene-2-carboxylate isomerase activity"/>
    <property type="evidence" value="ECO:0007669"/>
    <property type="project" value="UniProtKB-UniRule"/>
</dbReference>
<dbReference type="RefSeq" id="WP_013653959.1">
    <property type="nucleotide sequence ID" value="NC_015259.1"/>
</dbReference>
<dbReference type="CDD" id="cd03022">
    <property type="entry name" value="DsbA_HCCA_Iso"/>
    <property type="match status" value="1"/>
</dbReference>
<dbReference type="STRING" id="991905.SL003B_3228"/>
<protein>
    <recommendedName>
        <fullName evidence="1">2-hydroxychromene-2-carboxylate isomerase</fullName>
        <ecNumber evidence="1">5.99.1.4</ecNumber>
    </recommendedName>
</protein>
<dbReference type="SUPFAM" id="SSF52833">
    <property type="entry name" value="Thioredoxin-like"/>
    <property type="match status" value="1"/>
</dbReference>
<dbReference type="Pfam" id="PF01323">
    <property type="entry name" value="DSBA"/>
    <property type="match status" value="1"/>
</dbReference>
<evidence type="ECO:0000256" key="2">
    <source>
        <dbReference type="PIRSR" id="PIRSR006386-1"/>
    </source>
</evidence>
<dbReference type="Proteomes" id="UP000008130">
    <property type="component" value="Chromosome"/>
</dbReference>
<evidence type="ECO:0000313" key="5">
    <source>
        <dbReference type="Proteomes" id="UP000008130"/>
    </source>
</evidence>
<feature type="domain" description="DSBA-like thioredoxin" evidence="3">
    <location>
        <begin position="4"/>
        <end position="196"/>
    </location>
</feature>
<dbReference type="GO" id="GO:1901170">
    <property type="term" value="P:naphthalene catabolic process"/>
    <property type="evidence" value="ECO:0007669"/>
    <property type="project" value="InterPro"/>
</dbReference>
<dbReference type="EC" id="5.99.1.4" evidence="1"/>
<sequence length="206" mass="22506">MSVTIDYFYTHVSPWAYLGHRAFLDLAARHGARVIPRPVNLAGVFDASGGLPLARRHPVRQAYRVIELQRWRDKRGQPLTLKPKFFPVDPTLCDGCAIALAEAGGPTSDFSIRAFRAIWVEDRDISDAATLDALLGEVGADARAILAEASGPAVQARYAQNQKLAVDIGVIGSPCYVLNGEPFWGQDRLDLLEDALISARPPYVPV</sequence>
<dbReference type="GO" id="GO:0004364">
    <property type="term" value="F:glutathione transferase activity"/>
    <property type="evidence" value="ECO:0007669"/>
    <property type="project" value="TreeGrafter"/>
</dbReference>
<dbReference type="InterPro" id="IPR044087">
    <property type="entry name" value="NahD-like"/>
</dbReference>
<dbReference type="PANTHER" id="PTHR42943">
    <property type="entry name" value="GLUTATHIONE S-TRANSFERASE KAPPA"/>
    <property type="match status" value="1"/>
</dbReference>
<dbReference type="InterPro" id="IPR051924">
    <property type="entry name" value="GST_Kappa/NadH"/>
</dbReference>
<comment type="catalytic activity">
    <reaction evidence="1">
        <text>2-hydroxychromene-2-carboxylate = (3E)-4-(2-hydroxyphenyl)-2-oxobut-3-enoate</text>
        <dbReference type="Rhea" id="RHEA:27401"/>
        <dbReference type="ChEBI" id="CHEBI:59350"/>
        <dbReference type="ChEBI" id="CHEBI:59353"/>
        <dbReference type="EC" id="5.99.1.4"/>
    </reaction>
</comment>
<dbReference type="PIRSF" id="PIRSF006386">
    <property type="entry name" value="HCCAis_GSTk"/>
    <property type="match status" value="1"/>
</dbReference>
<dbReference type="InterPro" id="IPR036249">
    <property type="entry name" value="Thioredoxin-like_sf"/>
</dbReference>
<evidence type="ECO:0000313" key="4">
    <source>
        <dbReference type="EMBL" id="ADZ71650.1"/>
    </source>
</evidence>
<evidence type="ECO:0000256" key="1">
    <source>
        <dbReference type="PIRNR" id="PIRNR006386"/>
    </source>
</evidence>
<keyword evidence="5" id="KW-1185">Reference proteome</keyword>
<dbReference type="KEGG" id="pgv:SL003B_3228"/>
<dbReference type="AlphaFoldDB" id="F2IXM7"/>
<dbReference type="GO" id="GO:0004602">
    <property type="term" value="F:glutathione peroxidase activity"/>
    <property type="evidence" value="ECO:0007669"/>
    <property type="project" value="TreeGrafter"/>
</dbReference>
<proteinExistence type="inferred from homology"/>
<dbReference type="HOGENOM" id="CLU_069253_1_3_5"/>
<keyword evidence="1 4" id="KW-0413">Isomerase</keyword>
<feature type="active site" description="Nucleophile" evidence="2">
    <location>
        <position position="13"/>
    </location>
</feature>
<name>F2IXM7_POLGS</name>
<reference evidence="4 5" key="1">
    <citation type="journal article" date="2011" name="J. Bacteriol.">
        <title>Complete genome sequence of Polymorphum gilvum SL003B-26A1T, a crude oil-degrading bacterium from oil-polluted saline soil.</title>
        <authorList>
            <person name="Li S.G."/>
            <person name="Tang Y.Q."/>
            <person name="Nie Y."/>
            <person name="Cai M."/>
            <person name="Wu X.L."/>
        </authorList>
    </citation>
    <scope>NUCLEOTIDE SEQUENCE [LARGE SCALE GENOMIC DNA]</scope>
    <source>
        <strain evidence="5">LMG 25793 / CGMCC 1.9160 / SL003B-26A1</strain>
    </source>
</reference>
<dbReference type="Gene3D" id="3.40.30.10">
    <property type="entry name" value="Glutaredoxin"/>
    <property type="match status" value="1"/>
</dbReference>
<dbReference type="InterPro" id="IPR014440">
    <property type="entry name" value="HCCAis_GSTk"/>
</dbReference>
<organism evidence="4 5">
    <name type="scientific">Polymorphum gilvum (strain LMG 25793 / CGMCC 1.9160 / SL003B-26A1)</name>
    <dbReference type="NCBI Taxonomy" id="991905"/>
    <lineage>
        <taxon>Bacteria</taxon>
        <taxon>Pseudomonadati</taxon>
        <taxon>Pseudomonadota</taxon>
        <taxon>Alphaproteobacteria</taxon>
        <taxon>Rhodobacterales</taxon>
        <taxon>Paracoccaceae</taxon>
        <taxon>Polymorphum</taxon>
    </lineage>
</organism>
<dbReference type="OrthoDB" id="5244108at2"/>
<dbReference type="GO" id="GO:0006749">
    <property type="term" value="P:glutathione metabolic process"/>
    <property type="evidence" value="ECO:0007669"/>
    <property type="project" value="TreeGrafter"/>
</dbReference>